<dbReference type="PROSITE" id="PS01229">
    <property type="entry name" value="COF_2"/>
    <property type="match status" value="1"/>
</dbReference>
<dbReference type="PANTHER" id="PTHR10000">
    <property type="entry name" value="PHOSPHOSERINE PHOSPHATASE"/>
    <property type="match status" value="1"/>
</dbReference>
<dbReference type="GO" id="GO:0016787">
    <property type="term" value="F:hydrolase activity"/>
    <property type="evidence" value="ECO:0007669"/>
    <property type="project" value="UniProtKB-KW"/>
</dbReference>
<dbReference type="SFLD" id="SFLDS00003">
    <property type="entry name" value="Haloacid_Dehalogenase"/>
    <property type="match status" value="1"/>
</dbReference>
<dbReference type="GeneID" id="93719541"/>
<dbReference type="PANTHER" id="PTHR10000:SF53">
    <property type="entry name" value="5-AMINO-6-(5-PHOSPHO-D-RIBITYLAMINO)URACIL PHOSPHATASE YBJI-RELATED"/>
    <property type="match status" value="1"/>
</dbReference>
<dbReference type="InterPro" id="IPR006379">
    <property type="entry name" value="HAD-SF_hydro_IIB"/>
</dbReference>
<reference evidence="1 2" key="1">
    <citation type="journal article" date="2016" name="Front. Microbiol.">
        <title>Comprehensive Phylogenetic Analysis of Bovine Non-aureus Staphylococci Species Based on Whole-Genome Sequencing.</title>
        <authorList>
            <person name="Naushad S."/>
            <person name="Barkema H.W."/>
            <person name="Luby C."/>
            <person name="Condas L.A."/>
            <person name="Nobrega D.B."/>
            <person name="Carson D.A."/>
            <person name="De Buck J."/>
        </authorList>
    </citation>
    <scope>NUCLEOTIDE SEQUENCE [LARGE SCALE GENOMIC DNA]</scope>
    <source>
        <strain evidence="1 2">SNUC 1084</strain>
    </source>
</reference>
<organism evidence="1 2">
    <name type="scientific">Staphylococcus succinus</name>
    <dbReference type="NCBI Taxonomy" id="61015"/>
    <lineage>
        <taxon>Bacteria</taxon>
        <taxon>Bacillati</taxon>
        <taxon>Bacillota</taxon>
        <taxon>Bacilli</taxon>
        <taxon>Bacillales</taxon>
        <taxon>Staphylococcaceae</taxon>
        <taxon>Staphylococcus</taxon>
    </lineage>
</organism>
<evidence type="ECO:0000313" key="1">
    <source>
        <dbReference type="EMBL" id="PTI68257.1"/>
    </source>
</evidence>
<name>A0ABX5IMM1_9STAP</name>
<dbReference type="NCBIfam" id="TIGR01484">
    <property type="entry name" value="HAD-SF-IIB"/>
    <property type="match status" value="1"/>
</dbReference>
<dbReference type="InterPro" id="IPR036412">
    <property type="entry name" value="HAD-like_sf"/>
</dbReference>
<accession>A0ABX5IMM1</accession>
<dbReference type="CDD" id="cd07518">
    <property type="entry name" value="HAD_YbiV-Like"/>
    <property type="match status" value="1"/>
</dbReference>
<protein>
    <submittedName>
        <fullName evidence="1">HAD family hydrolase</fullName>
    </submittedName>
</protein>
<dbReference type="InterPro" id="IPR023214">
    <property type="entry name" value="HAD_sf"/>
</dbReference>
<dbReference type="InterPro" id="IPR000150">
    <property type="entry name" value="Cof"/>
</dbReference>
<gene>
    <name evidence="1" type="ORF">BU057_09655</name>
</gene>
<dbReference type="Gene3D" id="3.40.50.1000">
    <property type="entry name" value="HAD superfamily/HAD-like"/>
    <property type="match status" value="1"/>
</dbReference>
<dbReference type="NCBIfam" id="TIGR00099">
    <property type="entry name" value="Cof-subfamily"/>
    <property type="match status" value="1"/>
</dbReference>
<sequence length="270" mass="30746">MIKAIAVDMDGTFLDSKKNYDQDRFESIFQKLKAQDIKFIAASGNQYAKLKSIFGQRDMLFVAENGAVIYEGNTLYDYCAFDRKQYQSVIDYLNIERGIDNLIVCGLNSAYILKDTAEMFKEIAHFYYHQLEEIDSFQQLPEDEYVKIALNIDRHTHPTLDQDLNDYFSENVKLVSSGRDSIDLIIPGMTKGNALQRLLTKWDMTGDNLMAFGDANNDLDMLQLAKHSYVMKNSDDKSLFDIANHIAPSNDEQGVLTVIEDNVLTAIGKE</sequence>
<comment type="caution">
    <text evidence="1">The sequence shown here is derived from an EMBL/GenBank/DDBJ whole genome shotgun (WGS) entry which is preliminary data.</text>
</comment>
<dbReference type="SFLD" id="SFLDG01140">
    <property type="entry name" value="C2.B:_Phosphomannomutase_and_P"/>
    <property type="match status" value="1"/>
</dbReference>
<dbReference type="Pfam" id="PF08282">
    <property type="entry name" value="Hydrolase_3"/>
    <property type="match status" value="1"/>
</dbReference>
<dbReference type="Proteomes" id="UP000240859">
    <property type="component" value="Unassembled WGS sequence"/>
</dbReference>
<keyword evidence="2" id="KW-1185">Reference proteome</keyword>
<dbReference type="Gene3D" id="3.30.1240.10">
    <property type="match status" value="1"/>
</dbReference>
<dbReference type="EMBL" id="PZFR01000065">
    <property type="protein sequence ID" value="PTI68257.1"/>
    <property type="molecule type" value="Genomic_DNA"/>
</dbReference>
<dbReference type="SUPFAM" id="SSF56784">
    <property type="entry name" value="HAD-like"/>
    <property type="match status" value="1"/>
</dbReference>
<dbReference type="RefSeq" id="WP_046835915.1">
    <property type="nucleotide sequence ID" value="NZ_CP118976.1"/>
</dbReference>
<keyword evidence="1" id="KW-0378">Hydrolase</keyword>
<evidence type="ECO:0000313" key="2">
    <source>
        <dbReference type="Proteomes" id="UP000240859"/>
    </source>
</evidence>
<proteinExistence type="predicted"/>